<protein>
    <recommendedName>
        <fullName evidence="3">cysteine desulfurase</fullName>
        <ecNumber evidence="3">2.8.1.7</ecNumber>
    </recommendedName>
</protein>
<dbReference type="CDD" id="cd06453">
    <property type="entry name" value="SufS_like"/>
    <property type="match status" value="1"/>
</dbReference>
<dbReference type="AlphaFoldDB" id="A0AA41VF99"/>
<dbReference type="InterPro" id="IPR020578">
    <property type="entry name" value="Aminotrans_V_PyrdxlP_BS"/>
</dbReference>
<evidence type="ECO:0000256" key="4">
    <source>
        <dbReference type="ARBA" id="ARBA00022679"/>
    </source>
</evidence>
<evidence type="ECO:0000313" key="10">
    <source>
        <dbReference type="Proteomes" id="UP001177140"/>
    </source>
</evidence>
<dbReference type="Gene3D" id="3.40.640.10">
    <property type="entry name" value="Type I PLP-dependent aspartate aminotransferase-like (Major domain)"/>
    <property type="match status" value="1"/>
</dbReference>
<dbReference type="GO" id="GO:0030170">
    <property type="term" value="F:pyridoxal phosphate binding"/>
    <property type="evidence" value="ECO:0007669"/>
    <property type="project" value="InterPro"/>
</dbReference>
<dbReference type="PANTHER" id="PTHR43586:SF8">
    <property type="entry name" value="CYSTEINE DESULFURASE 1, CHLOROPLASTIC"/>
    <property type="match status" value="1"/>
</dbReference>
<dbReference type="InterPro" id="IPR015421">
    <property type="entry name" value="PyrdxlP-dep_Trfase_major"/>
</dbReference>
<gene>
    <name evidence="9" type="ORF">MKW94_012174</name>
</gene>
<comment type="cofactor">
    <cofactor evidence="1 7">
        <name>pyridoxal 5'-phosphate</name>
        <dbReference type="ChEBI" id="CHEBI:597326"/>
    </cofactor>
</comment>
<dbReference type="InterPro" id="IPR015422">
    <property type="entry name" value="PyrdxlP-dep_Trfase_small"/>
</dbReference>
<feature type="domain" description="Aminotransferase class V" evidence="8">
    <location>
        <begin position="67"/>
        <end position="443"/>
    </location>
</feature>
<comment type="catalytic activity">
    <reaction evidence="6">
        <text>(sulfur carrier)-H + L-cysteine = (sulfur carrier)-SH + L-alanine</text>
        <dbReference type="Rhea" id="RHEA:43892"/>
        <dbReference type="Rhea" id="RHEA-COMP:14737"/>
        <dbReference type="Rhea" id="RHEA-COMP:14739"/>
        <dbReference type="ChEBI" id="CHEBI:29917"/>
        <dbReference type="ChEBI" id="CHEBI:35235"/>
        <dbReference type="ChEBI" id="CHEBI:57972"/>
        <dbReference type="ChEBI" id="CHEBI:64428"/>
        <dbReference type="EC" id="2.8.1.7"/>
    </reaction>
</comment>
<dbReference type="PANTHER" id="PTHR43586">
    <property type="entry name" value="CYSTEINE DESULFURASE"/>
    <property type="match status" value="1"/>
</dbReference>
<evidence type="ECO:0000313" key="9">
    <source>
        <dbReference type="EMBL" id="MCL7040205.1"/>
    </source>
</evidence>
<dbReference type="Gene3D" id="3.90.1150.10">
    <property type="entry name" value="Aspartate Aminotransferase, domain 1"/>
    <property type="match status" value="1"/>
</dbReference>
<dbReference type="GO" id="GO:0006534">
    <property type="term" value="P:cysteine metabolic process"/>
    <property type="evidence" value="ECO:0007669"/>
    <property type="project" value="InterPro"/>
</dbReference>
<keyword evidence="10" id="KW-1185">Reference proteome</keyword>
<dbReference type="Proteomes" id="UP001177140">
    <property type="component" value="Unassembled WGS sequence"/>
</dbReference>
<dbReference type="EMBL" id="JAJJMA010209763">
    <property type="protein sequence ID" value="MCL7040205.1"/>
    <property type="molecule type" value="Genomic_DNA"/>
</dbReference>
<proteinExistence type="inferred from homology"/>
<evidence type="ECO:0000256" key="6">
    <source>
        <dbReference type="ARBA" id="ARBA00050776"/>
    </source>
</evidence>
<keyword evidence="4" id="KW-0808">Transferase</keyword>
<comment type="similarity">
    <text evidence="2">Belongs to the class-V pyridoxal-phosphate-dependent aminotransferase family. Csd subfamily.</text>
</comment>
<comment type="caution">
    <text evidence="9">The sequence shown here is derived from an EMBL/GenBank/DDBJ whole genome shotgun (WGS) entry which is preliminary data.</text>
</comment>
<evidence type="ECO:0000256" key="7">
    <source>
        <dbReference type="RuleBase" id="RU004504"/>
    </source>
</evidence>
<dbReference type="InterPro" id="IPR000192">
    <property type="entry name" value="Aminotrans_V_dom"/>
</dbReference>
<name>A0AA41VF99_PAPNU</name>
<evidence type="ECO:0000256" key="2">
    <source>
        <dbReference type="ARBA" id="ARBA00010447"/>
    </source>
</evidence>
<dbReference type="NCBIfam" id="TIGR01979">
    <property type="entry name" value="sufS"/>
    <property type="match status" value="1"/>
</dbReference>
<dbReference type="Pfam" id="PF00266">
    <property type="entry name" value="Aminotran_5"/>
    <property type="match status" value="1"/>
</dbReference>
<dbReference type="PROSITE" id="PS00595">
    <property type="entry name" value="AA_TRANSFER_CLASS_5"/>
    <property type="match status" value="1"/>
</dbReference>
<dbReference type="InterPro" id="IPR015424">
    <property type="entry name" value="PyrdxlP-dep_Trfase"/>
</dbReference>
<reference evidence="9" key="1">
    <citation type="submission" date="2022-03" db="EMBL/GenBank/DDBJ databases">
        <title>A functionally conserved STORR gene fusion in Papaver species that diverged 16.8 million years ago.</title>
        <authorList>
            <person name="Catania T."/>
        </authorList>
    </citation>
    <scope>NUCLEOTIDE SEQUENCE</scope>
    <source>
        <strain evidence="9">S-191538</strain>
    </source>
</reference>
<dbReference type="GO" id="GO:0031071">
    <property type="term" value="F:cysteine desulfurase activity"/>
    <property type="evidence" value="ECO:0007669"/>
    <property type="project" value="UniProtKB-EC"/>
</dbReference>
<dbReference type="EC" id="2.8.1.7" evidence="3"/>
<dbReference type="InterPro" id="IPR010970">
    <property type="entry name" value="Cys_dSase_SufS"/>
</dbReference>
<organism evidence="9 10">
    <name type="scientific">Papaver nudicaule</name>
    <name type="common">Iceland poppy</name>
    <dbReference type="NCBI Taxonomy" id="74823"/>
    <lineage>
        <taxon>Eukaryota</taxon>
        <taxon>Viridiplantae</taxon>
        <taxon>Streptophyta</taxon>
        <taxon>Embryophyta</taxon>
        <taxon>Tracheophyta</taxon>
        <taxon>Spermatophyta</taxon>
        <taxon>Magnoliopsida</taxon>
        <taxon>Ranunculales</taxon>
        <taxon>Papaveraceae</taxon>
        <taxon>Papaveroideae</taxon>
        <taxon>Papaver</taxon>
    </lineage>
</organism>
<accession>A0AA41VF99</accession>
<evidence type="ECO:0000256" key="5">
    <source>
        <dbReference type="ARBA" id="ARBA00022898"/>
    </source>
</evidence>
<evidence type="ECO:0000259" key="8">
    <source>
        <dbReference type="Pfam" id="PF00266"/>
    </source>
</evidence>
<dbReference type="SUPFAM" id="SSF53383">
    <property type="entry name" value="PLP-dependent transferases"/>
    <property type="match status" value="1"/>
</dbReference>
<sequence length="458" mass="49988">MATLLPKHPSSLKTLNTDFTSVPSIRKGFKRFSSFKPVQYSASSLGDITKPDFPILHQKLDNGKKLVYLDNAATSQKPYVVLKALDDYYSNYNSNVHRGIHSLSKKAEAGYELAREKVAKFVNAPKSTDIVFTRNATEAINLVAHSWGLENLKHGDEIILTVAEHHSAIVPWQMVAQKTGATLKFVGLTEEEAPDVLQLREMISKKTKLVVVHHVSNVLGSFLPVGDIAAWAHSFGAKVLVDACQSVPHMVVDVQSLDVDFLVASSHKMCGPTGIGFLYGKSELLSVMPPFLGGGGMIADVFLDNSTYEEPPSRFEAGTPAIGEAIGLGAAVDYLSGIGMQKIHDYEIELADYLHESLRSIFNIRIYGPAPSRTVHRAALCAFNVNKLDGNATDIATMLNGLQSVAIRSGTHCAQPLHRYLGVNSSARASLYFYNTKEDVDTFIEALKDAIPIIGFKE</sequence>
<evidence type="ECO:0000256" key="1">
    <source>
        <dbReference type="ARBA" id="ARBA00001933"/>
    </source>
</evidence>
<keyword evidence="5" id="KW-0663">Pyridoxal phosphate</keyword>
<evidence type="ECO:0000256" key="3">
    <source>
        <dbReference type="ARBA" id="ARBA00012239"/>
    </source>
</evidence>